<feature type="compositionally biased region" description="Polar residues" evidence="1">
    <location>
        <begin position="216"/>
        <end position="235"/>
    </location>
</feature>
<keyword evidence="4" id="KW-1185">Reference proteome</keyword>
<proteinExistence type="predicted"/>
<name>A0AAV5WB52_9BILA</name>
<accession>A0AAV5WB52</accession>
<dbReference type="EMBL" id="BTSY01000005">
    <property type="protein sequence ID" value="GMT27054.1"/>
    <property type="molecule type" value="Genomic_DNA"/>
</dbReference>
<feature type="non-terminal residue" evidence="3">
    <location>
        <position position="1"/>
    </location>
</feature>
<evidence type="ECO:0000256" key="1">
    <source>
        <dbReference type="SAM" id="MobiDB-lite"/>
    </source>
</evidence>
<sequence length="381" mass="42012">VDALLRRKSLCGVVIGCNHSSRRLGMMIYLLLLLLLSGASTQIDVNSLAGSGDRTSLIFAATIPPNPATTMQIINVTSPFLSANGTALYPALNWTAFNSSIFPTLFPPNFTFPPLNLTGPNGSSWTFPGIFNSNGTFVFPTMLPPTNWTFPGFNNGTFVFPTILPPNFTWPFQNHSGTGGTTPRPFSNPTPATGATRRPNQSTVWWPWSRFTTPATPVSGPTTTPRPGLTSSTGYTPRHGFTARSDFTTGYTPRPGVTSSTDSSTGYTPRYTPSTGYTPRYTPSTGYTPRYTPSTGYTPRYTNWPWYTSRPGNTNWPWFTFGTTPRPGNTNWPWYTSGTTSRPHLSTDVPQSLQQLLQNWRTKFAADMEIVRHNITQFLLQ</sequence>
<feature type="region of interest" description="Disordered" evidence="1">
    <location>
        <begin position="216"/>
        <end position="289"/>
    </location>
</feature>
<evidence type="ECO:0000313" key="3">
    <source>
        <dbReference type="EMBL" id="GMT27054.1"/>
    </source>
</evidence>
<dbReference type="AlphaFoldDB" id="A0AAV5WB52"/>
<feature type="compositionally biased region" description="Polar residues" evidence="1">
    <location>
        <begin position="184"/>
        <end position="200"/>
    </location>
</feature>
<gene>
    <name evidence="3" type="ORF">PFISCL1PPCAC_18351</name>
</gene>
<organism evidence="3 4">
    <name type="scientific">Pristionchus fissidentatus</name>
    <dbReference type="NCBI Taxonomy" id="1538716"/>
    <lineage>
        <taxon>Eukaryota</taxon>
        <taxon>Metazoa</taxon>
        <taxon>Ecdysozoa</taxon>
        <taxon>Nematoda</taxon>
        <taxon>Chromadorea</taxon>
        <taxon>Rhabditida</taxon>
        <taxon>Rhabditina</taxon>
        <taxon>Diplogasteromorpha</taxon>
        <taxon>Diplogasteroidea</taxon>
        <taxon>Neodiplogasteridae</taxon>
        <taxon>Pristionchus</taxon>
    </lineage>
</organism>
<dbReference type="Proteomes" id="UP001432322">
    <property type="component" value="Unassembled WGS sequence"/>
</dbReference>
<protein>
    <submittedName>
        <fullName evidence="3">Uncharacterized protein</fullName>
    </submittedName>
</protein>
<feature type="chain" id="PRO_5043876505" evidence="2">
    <location>
        <begin position="42"/>
        <end position="381"/>
    </location>
</feature>
<feature type="signal peptide" evidence="2">
    <location>
        <begin position="1"/>
        <end position="41"/>
    </location>
</feature>
<feature type="region of interest" description="Disordered" evidence="1">
    <location>
        <begin position="177"/>
        <end position="200"/>
    </location>
</feature>
<evidence type="ECO:0000313" key="4">
    <source>
        <dbReference type="Proteomes" id="UP001432322"/>
    </source>
</evidence>
<comment type="caution">
    <text evidence="3">The sequence shown here is derived from an EMBL/GenBank/DDBJ whole genome shotgun (WGS) entry which is preliminary data.</text>
</comment>
<reference evidence="3" key="1">
    <citation type="submission" date="2023-10" db="EMBL/GenBank/DDBJ databases">
        <title>Genome assembly of Pristionchus species.</title>
        <authorList>
            <person name="Yoshida K."/>
            <person name="Sommer R.J."/>
        </authorList>
    </citation>
    <scope>NUCLEOTIDE SEQUENCE</scope>
    <source>
        <strain evidence="3">RS5133</strain>
    </source>
</reference>
<evidence type="ECO:0000256" key="2">
    <source>
        <dbReference type="SAM" id="SignalP"/>
    </source>
</evidence>
<feature type="compositionally biased region" description="Polar residues" evidence="1">
    <location>
        <begin position="245"/>
        <end position="289"/>
    </location>
</feature>
<keyword evidence="2" id="KW-0732">Signal</keyword>